<dbReference type="PRINTS" id="PR00996">
    <property type="entry name" value="CHERMTFRASE"/>
</dbReference>
<dbReference type="RefSeq" id="WP_145210600.1">
    <property type="nucleotide sequence ID" value="NZ_CP036432.1"/>
</dbReference>
<dbReference type="PANTHER" id="PTHR24422">
    <property type="entry name" value="CHEMOTAXIS PROTEIN METHYLTRANSFERASE"/>
    <property type="match status" value="1"/>
</dbReference>
<evidence type="ECO:0000259" key="6">
    <source>
        <dbReference type="PROSITE" id="PS50123"/>
    </source>
</evidence>
<evidence type="ECO:0000256" key="5">
    <source>
        <dbReference type="ARBA" id="ARBA00022691"/>
    </source>
</evidence>
<dbReference type="GO" id="GO:0008983">
    <property type="term" value="F:protein-glutamate O-methyltransferase activity"/>
    <property type="evidence" value="ECO:0007669"/>
    <property type="project" value="UniProtKB-EC"/>
</dbReference>
<proteinExistence type="predicted"/>
<dbReference type="EC" id="2.1.1.80" evidence="2"/>
<dbReference type="Gene3D" id="3.40.50.150">
    <property type="entry name" value="Vaccinia Virus protein VP39"/>
    <property type="match status" value="1"/>
</dbReference>
<dbReference type="InterPro" id="IPR022642">
    <property type="entry name" value="CheR_C"/>
</dbReference>
<dbReference type="Proteomes" id="UP000318081">
    <property type="component" value="Chromosome"/>
</dbReference>
<sequence>MTLATADFAFLRTLVADHSGQRLAPRHVGMLEQRLAPIAGTAGLKDVSSLVRHLRRSDDSALSSQVVEAVAVNETSFFRDASVFESLAKGVLPQIVANNRNRKQLRIWCAACSSGQEPYSIAMLLEDHFRHLHDWDIRITASDLCEKMIKRARLGTFSALEIARGLPTAQLLRHFDRRGAAWQAKPELRERIEFHRINLARPWPYLGQFDIVLARNVLLYFDQPTKQNILKRLRGAMRPDGYLVIGAAETLIGLCVPYQRKEIDDIVYYRPAAI</sequence>
<dbReference type="Gene3D" id="1.10.155.10">
    <property type="entry name" value="Chemotaxis receptor methyltransferase CheR, N-terminal domain"/>
    <property type="match status" value="1"/>
</dbReference>
<accession>A0ABX5XP26</accession>
<keyword evidence="3 7" id="KW-0489">Methyltransferase</keyword>
<evidence type="ECO:0000313" key="8">
    <source>
        <dbReference type="Proteomes" id="UP000318081"/>
    </source>
</evidence>
<keyword evidence="5" id="KW-0949">S-adenosyl-L-methionine</keyword>
<dbReference type="GO" id="GO:0032259">
    <property type="term" value="P:methylation"/>
    <property type="evidence" value="ECO:0007669"/>
    <property type="project" value="UniProtKB-KW"/>
</dbReference>
<dbReference type="InterPro" id="IPR029063">
    <property type="entry name" value="SAM-dependent_MTases_sf"/>
</dbReference>
<name>A0ABX5XP26_9BACT</name>
<dbReference type="SUPFAM" id="SSF53335">
    <property type="entry name" value="S-adenosyl-L-methionine-dependent methyltransferases"/>
    <property type="match status" value="1"/>
</dbReference>
<dbReference type="Pfam" id="PF01739">
    <property type="entry name" value="CheR"/>
    <property type="match status" value="1"/>
</dbReference>
<evidence type="ECO:0000256" key="3">
    <source>
        <dbReference type="ARBA" id="ARBA00022603"/>
    </source>
</evidence>
<feature type="domain" description="CheR-type methyltransferase" evidence="6">
    <location>
        <begin position="1"/>
        <end position="273"/>
    </location>
</feature>
<dbReference type="PANTHER" id="PTHR24422:SF21">
    <property type="entry name" value="CHEMOTAXIS PROTEIN METHYLTRANSFERASE 1"/>
    <property type="match status" value="1"/>
</dbReference>
<protein>
    <recommendedName>
        <fullName evidence="2">protein-glutamate O-methyltransferase</fullName>
        <ecNumber evidence="2">2.1.1.80</ecNumber>
    </recommendedName>
</protein>
<dbReference type="PROSITE" id="PS50123">
    <property type="entry name" value="CHER"/>
    <property type="match status" value="1"/>
</dbReference>
<dbReference type="InterPro" id="IPR036804">
    <property type="entry name" value="CheR_N_sf"/>
</dbReference>
<evidence type="ECO:0000256" key="4">
    <source>
        <dbReference type="ARBA" id="ARBA00022679"/>
    </source>
</evidence>
<keyword evidence="8" id="KW-1185">Reference proteome</keyword>
<reference evidence="7 8" key="1">
    <citation type="submission" date="2019-02" db="EMBL/GenBank/DDBJ databases">
        <title>Deep-cultivation of Planctomycetes and their phenomic and genomic characterization uncovers novel biology.</title>
        <authorList>
            <person name="Wiegand S."/>
            <person name="Jogler M."/>
            <person name="Boedeker C."/>
            <person name="Pinto D."/>
            <person name="Vollmers J."/>
            <person name="Rivas-Marin E."/>
            <person name="Kohn T."/>
            <person name="Peeters S.H."/>
            <person name="Heuer A."/>
            <person name="Rast P."/>
            <person name="Oberbeckmann S."/>
            <person name="Bunk B."/>
            <person name="Jeske O."/>
            <person name="Meyerdierks A."/>
            <person name="Storesund J.E."/>
            <person name="Kallscheuer N."/>
            <person name="Luecker S."/>
            <person name="Lage O.M."/>
            <person name="Pohl T."/>
            <person name="Merkel B.J."/>
            <person name="Hornburger P."/>
            <person name="Mueller R.-W."/>
            <person name="Bruemmer F."/>
            <person name="Labrenz M."/>
            <person name="Spormann A.M."/>
            <person name="Op den Camp H."/>
            <person name="Overmann J."/>
            <person name="Amann R."/>
            <person name="Jetten M.S.M."/>
            <person name="Mascher T."/>
            <person name="Medema M.H."/>
            <person name="Devos D.P."/>
            <person name="Kaster A.-K."/>
            <person name="Ovreas L."/>
            <person name="Rohde M."/>
            <person name="Galperin M.Y."/>
            <person name="Jogler C."/>
        </authorList>
    </citation>
    <scope>NUCLEOTIDE SEQUENCE [LARGE SCALE GENOMIC DNA]</scope>
    <source>
        <strain evidence="7 8">TBK1r</strain>
    </source>
</reference>
<comment type="catalytic activity">
    <reaction evidence="1">
        <text>L-glutamyl-[protein] + S-adenosyl-L-methionine = [protein]-L-glutamate 5-O-methyl ester + S-adenosyl-L-homocysteine</text>
        <dbReference type="Rhea" id="RHEA:24452"/>
        <dbReference type="Rhea" id="RHEA-COMP:10208"/>
        <dbReference type="Rhea" id="RHEA-COMP:10311"/>
        <dbReference type="ChEBI" id="CHEBI:29973"/>
        <dbReference type="ChEBI" id="CHEBI:57856"/>
        <dbReference type="ChEBI" id="CHEBI:59789"/>
        <dbReference type="ChEBI" id="CHEBI:82795"/>
        <dbReference type="EC" id="2.1.1.80"/>
    </reaction>
</comment>
<gene>
    <name evidence="7" type="primary">cheR2_2</name>
    <name evidence="7" type="ORF">TBK1r_25180</name>
</gene>
<dbReference type="EMBL" id="CP036432">
    <property type="protein sequence ID" value="QDV83576.1"/>
    <property type="molecule type" value="Genomic_DNA"/>
</dbReference>
<dbReference type="InterPro" id="IPR000780">
    <property type="entry name" value="CheR_MeTrfase"/>
</dbReference>
<dbReference type="InterPro" id="IPR050903">
    <property type="entry name" value="Bact_Chemotaxis_MeTrfase"/>
</dbReference>
<dbReference type="SMART" id="SM00138">
    <property type="entry name" value="MeTrc"/>
    <property type="match status" value="1"/>
</dbReference>
<evidence type="ECO:0000256" key="1">
    <source>
        <dbReference type="ARBA" id="ARBA00001541"/>
    </source>
</evidence>
<keyword evidence="4 7" id="KW-0808">Transferase</keyword>
<evidence type="ECO:0000256" key="2">
    <source>
        <dbReference type="ARBA" id="ARBA00012534"/>
    </source>
</evidence>
<dbReference type="SUPFAM" id="SSF47757">
    <property type="entry name" value="Chemotaxis receptor methyltransferase CheR, N-terminal domain"/>
    <property type="match status" value="1"/>
</dbReference>
<organism evidence="7 8">
    <name type="scientific">Stieleria magnilauensis</name>
    <dbReference type="NCBI Taxonomy" id="2527963"/>
    <lineage>
        <taxon>Bacteria</taxon>
        <taxon>Pseudomonadati</taxon>
        <taxon>Planctomycetota</taxon>
        <taxon>Planctomycetia</taxon>
        <taxon>Pirellulales</taxon>
        <taxon>Pirellulaceae</taxon>
        <taxon>Stieleria</taxon>
    </lineage>
</organism>
<evidence type="ECO:0000313" key="7">
    <source>
        <dbReference type="EMBL" id="QDV83576.1"/>
    </source>
</evidence>